<evidence type="ECO:0000313" key="1">
    <source>
        <dbReference type="EMBL" id="UQC83116.1"/>
    </source>
</evidence>
<dbReference type="AlphaFoldDB" id="A0A9Q8STA0"/>
<sequence>MGLRSHAILSVRIRQESVLELQLGNTPESTGYPHGTINSFDALERVGNTPQRKLLDRKWQGLSPTNRIDSFYLVLSYSPRNVRLVIPYFFVLSSIVLSPINSGMNQGVVSLLGKEGMSSRATSAPEQEASRLVLRFLFEPSGSLEAAAAERLDAN</sequence>
<protein>
    <submittedName>
        <fullName evidence="1">Uncharacterized protein</fullName>
    </submittedName>
</protein>
<organism evidence="1 2">
    <name type="scientific">Colletotrichum lupini</name>
    <dbReference type="NCBI Taxonomy" id="145971"/>
    <lineage>
        <taxon>Eukaryota</taxon>
        <taxon>Fungi</taxon>
        <taxon>Dikarya</taxon>
        <taxon>Ascomycota</taxon>
        <taxon>Pezizomycotina</taxon>
        <taxon>Sordariomycetes</taxon>
        <taxon>Hypocreomycetidae</taxon>
        <taxon>Glomerellales</taxon>
        <taxon>Glomerellaceae</taxon>
        <taxon>Colletotrichum</taxon>
        <taxon>Colletotrichum acutatum species complex</taxon>
    </lineage>
</organism>
<dbReference type="EMBL" id="CP019476">
    <property type="protein sequence ID" value="UQC83116.1"/>
    <property type="molecule type" value="Genomic_DNA"/>
</dbReference>
<dbReference type="KEGG" id="clup:CLUP02_08609"/>
<proteinExistence type="predicted"/>
<dbReference type="GeneID" id="73342605"/>
<accession>A0A9Q8STA0</accession>
<dbReference type="Proteomes" id="UP000830671">
    <property type="component" value="Chromosome 4"/>
</dbReference>
<gene>
    <name evidence="1" type="ORF">CLUP02_08609</name>
</gene>
<name>A0A9Q8STA0_9PEZI</name>
<evidence type="ECO:0000313" key="2">
    <source>
        <dbReference type="Proteomes" id="UP000830671"/>
    </source>
</evidence>
<keyword evidence="2" id="KW-1185">Reference proteome</keyword>
<reference evidence="1" key="1">
    <citation type="journal article" date="2021" name="Mol. Plant Microbe Interact.">
        <title>Complete Genome Sequence of the Plant-Pathogenic Fungus Colletotrichum lupini.</title>
        <authorList>
            <person name="Baroncelli R."/>
            <person name="Pensec F."/>
            <person name="Da Lio D."/>
            <person name="Boufleur T."/>
            <person name="Vicente I."/>
            <person name="Sarrocco S."/>
            <person name="Picot A."/>
            <person name="Baraldi E."/>
            <person name="Sukno S."/>
            <person name="Thon M."/>
            <person name="Le Floch G."/>
        </authorList>
    </citation>
    <scope>NUCLEOTIDE SEQUENCE</scope>
    <source>
        <strain evidence="1">IMI 504893</strain>
    </source>
</reference>
<dbReference type="RefSeq" id="XP_049144738.1">
    <property type="nucleotide sequence ID" value="XM_049287595.1"/>
</dbReference>